<reference evidence="1 2" key="1">
    <citation type="submission" date="2013-07" db="EMBL/GenBank/DDBJ databases">
        <title>Complete genome sequence of Bacillus infantis NRRL B-14911 that has potential to induce cardiac disease by antigenic mimicry.</title>
        <authorList>
            <person name="Massilamany C."/>
            <person name="Smith T.P.L."/>
            <person name="Loy J.D."/>
            <person name="Barletta R."/>
            <person name="Reddy J."/>
        </authorList>
    </citation>
    <scope>NUCLEOTIDE SEQUENCE [LARGE SCALE GENOMIC DNA]</scope>
    <source>
        <strain evidence="1 2">NRRL B-14911</strain>
    </source>
</reference>
<name>U5LAM0_9BACI</name>
<dbReference type="HOGENOM" id="CLU_3164712_0_0_9"/>
<evidence type="ECO:0000313" key="2">
    <source>
        <dbReference type="Proteomes" id="UP000017805"/>
    </source>
</evidence>
<protein>
    <submittedName>
        <fullName evidence="1">Uncharacterized protein</fullName>
    </submittedName>
</protein>
<accession>U5LAM0</accession>
<gene>
    <name evidence="1" type="ORF">N288_12830</name>
</gene>
<dbReference type="AlphaFoldDB" id="U5LAM0"/>
<organism evidence="1 2">
    <name type="scientific">Bacillus infantis NRRL B-14911</name>
    <dbReference type="NCBI Taxonomy" id="1367477"/>
    <lineage>
        <taxon>Bacteria</taxon>
        <taxon>Bacillati</taxon>
        <taxon>Bacillota</taxon>
        <taxon>Bacilli</taxon>
        <taxon>Bacillales</taxon>
        <taxon>Bacillaceae</taxon>
        <taxon>Bacillus</taxon>
    </lineage>
</organism>
<dbReference type="KEGG" id="bif:N288_12830"/>
<proteinExistence type="predicted"/>
<sequence length="47" mass="5501">MVMYPIMLLGYMSGGEKRRVMYPIMFPEYMSREKKGWSCISSGSRNT</sequence>
<dbReference type="Proteomes" id="UP000017805">
    <property type="component" value="Chromosome"/>
</dbReference>
<dbReference type="EMBL" id="CP006643">
    <property type="protein sequence ID" value="AGX04470.1"/>
    <property type="molecule type" value="Genomic_DNA"/>
</dbReference>
<evidence type="ECO:0000313" key="1">
    <source>
        <dbReference type="EMBL" id="AGX04470.1"/>
    </source>
</evidence>
<keyword evidence="2" id="KW-1185">Reference proteome</keyword>